<evidence type="ECO:0000313" key="3">
    <source>
        <dbReference type="EMBL" id="TRO65345.1"/>
    </source>
</evidence>
<dbReference type="PANTHER" id="PTHR13194:SF19">
    <property type="entry name" value="NAD(P)-BINDING ROSSMANN-FOLD SUPERFAMILY PROTEIN"/>
    <property type="match status" value="1"/>
</dbReference>
<organism evidence="3 4">
    <name type="scientific">Christiangramia sabulilitoris</name>
    <dbReference type="NCBI Taxonomy" id="2583991"/>
    <lineage>
        <taxon>Bacteria</taxon>
        <taxon>Pseudomonadati</taxon>
        <taxon>Bacteroidota</taxon>
        <taxon>Flavobacteriia</taxon>
        <taxon>Flavobacteriales</taxon>
        <taxon>Flavobacteriaceae</taxon>
        <taxon>Christiangramia</taxon>
    </lineage>
</organism>
<feature type="domain" description="NADH:ubiquinone oxidoreductase intermediate-associated protein 30" evidence="2">
    <location>
        <begin position="20"/>
        <end position="170"/>
    </location>
</feature>
<proteinExistence type="inferred from homology"/>
<evidence type="ECO:0000313" key="4">
    <source>
        <dbReference type="Proteomes" id="UP000315131"/>
    </source>
</evidence>
<protein>
    <submittedName>
        <fullName evidence="3">CIA30 family protein</fullName>
    </submittedName>
</protein>
<dbReference type="SUPFAM" id="SSF49785">
    <property type="entry name" value="Galactose-binding domain-like"/>
    <property type="match status" value="1"/>
</dbReference>
<dbReference type="EMBL" id="VHSF01000002">
    <property type="protein sequence ID" value="TRO65345.1"/>
    <property type="molecule type" value="Genomic_DNA"/>
</dbReference>
<dbReference type="AlphaFoldDB" id="A0A550I308"/>
<dbReference type="PANTHER" id="PTHR13194">
    <property type="entry name" value="COMPLEX I INTERMEDIATE-ASSOCIATED PROTEIN 30"/>
    <property type="match status" value="1"/>
</dbReference>
<evidence type="ECO:0000259" key="2">
    <source>
        <dbReference type="Pfam" id="PF08547"/>
    </source>
</evidence>
<reference evidence="3 4" key="1">
    <citation type="submission" date="2019-06" db="EMBL/GenBank/DDBJ databases">
        <title>Gramella sabulilitoris sp. nov., isolated from a marine sand.</title>
        <authorList>
            <person name="Yoon J.-H."/>
        </authorList>
    </citation>
    <scope>NUCLEOTIDE SEQUENCE [LARGE SCALE GENOMIC DNA]</scope>
    <source>
        <strain evidence="3 4">HSMS-1</strain>
    </source>
</reference>
<gene>
    <name evidence="3" type="ORF">FGM01_08025</name>
</gene>
<keyword evidence="4" id="KW-1185">Reference proteome</keyword>
<name>A0A550I308_9FLAO</name>
<comment type="similarity">
    <text evidence="1">Belongs to the CIA30 family.</text>
</comment>
<evidence type="ECO:0000256" key="1">
    <source>
        <dbReference type="ARBA" id="ARBA00007884"/>
    </source>
</evidence>
<dbReference type="InterPro" id="IPR013857">
    <property type="entry name" value="NADH-UbQ_OxRdtase-assoc_prot30"/>
</dbReference>
<sequence length="176" mass="20500">MRYLLFIITLLSMLQNKVIFDFERELDLEDWKLVLDGVMGGLSTGDFYLNDDGYAVFEGVVSLENNGGFSSVRYDLPKMEIGSSEFVILKLKGDGKNYQFRVKNKDSNYYSYIIEFCTNKEWQEIKIPLDKMYPSFRGRKLNQPNFNHDHIDEIAILIGNKKNEAFKLLIAKIELQ</sequence>
<dbReference type="Proteomes" id="UP000315131">
    <property type="component" value="Unassembled WGS sequence"/>
</dbReference>
<dbReference type="OrthoDB" id="442188at2"/>
<dbReference type="InterPro" id="IPR039131">
    <property type="entry name" value="NDUFAF1"/>
</dbReference>
<accession>A0A550I308</accession>
<dbReference type="Pfam" id="PF08547">
    <property type="entry name" value="CIA30"/>
    <property type="match status" value="1"/>
</dbReference>
<dbReference type="InterPro" id="IPR008979">
    <property type="entry name" value="Galactose-bd-like_sf"/>
</dbReference>
<comment type="caution">
    <text evidence="3">The sequence shown here is derived from an EMBL/GenBank/DDBJ whole genome shotgun (WGS) entry which is preliminary data.</text>
</comment>